<dbReference type="OrthoDB" id="507855at2"/>
<name>A0A2S8GC27_9BACT</name>
<dbReference type="Pfam" id="PF08242">
    <property type="entry name" value="Methyltransf_12"/>
    <property type="match status" value="1"/>
</dbReference>
<dbReference type="GO" id="GO:0008168">
    <property type="term" value="F:methyltransferase activity"/>
    <property type="evidence" value="ECO:0007669"/>
    <property type="project" value="UniProtKB-KW"/>
</dbReference>
<dbReference type="PIRSF" id="PIRSF011491">
    <property type="entry name" value="Mtase_YbcY_prd"/>
    <property type="match status" value="1"/>
</dbReference>
<evidence type="ECO:0000313" key="3">
    <source>
        <dbReference type="Proteomes" id="UP000240009"/>
    </source>
</evidence>
<accession>A0A2S8GC27</accession>
<protein>
    <submittedName>
        <fullName evidence="2">Methyltransferase type 12</fullName>
    </submittedName>
</protein>
<keyword evidence="2" id="KW-0808">Transferase</keyword>
<sequence>MTSTNTDNLDVDSGHKIYTPRLLRWYDLIVHGVSNRWFWSCPTSMLEAWFDEHATDNHLDIGVGTGFFPDHCSVFSPNARIGLLDANPNCLAAAAAKLKRYQVETYEANLAEPFDSQMVPFTSVSLMYVLHCLPGDVAFRQQVVAHATSALVAEGKLFGATILGQPRPGSWLGRQVMASYNRKGIFGNEEDTQASLREVLETCLVEVEIEQLGSVALFAGRKH</sequence>
<evidence type="ECO:0000259" key="1">
    <source>
        <dbReference type="Pfam" id="PF08242"/>
    </source>
</evidence>
<dbReference type="Proteomes" id="UP000240009">
    <property type="component" value="Unassembled WGS sequence"/>
</dbReference>
<dbReference type="SUPFAM" id="SSF53335">
    <property type="entry name" value="S-adenosyl-L-methionine-dependent methyltransferases"/>
    <property type="match status" value="1"/>
</dbReference>
<keyword evidence="2" id="KW-0489">Methyltransferase</keyword>
<reference evidence="2 3" key="1">
    <citation type="submission" date="2018-02" db="EMBL/GenBank/DDBJ databases">
        <title>Comparative genomes isolates from brazilian mangrove.</title>
        <authorList>
            <person name="Araujo J.E."/>
            <person name="Taketani R.G."/>
            <person name="Silva M.C.P."/>
            <person name="Loureco M.V."/>
            <person name="Andreote F.D."/>
        </authorList>
    </citation>
    <scope>NUCLEOTIDE SEQUENCE [LARGE SCALE GENOMIC DNA]</scope>
    <source>
        <strain evidence="2 3">HEX-2 MGV</strain>
    </source>
</reference>
<dbReference type="GO" id="GO:0032259">
    <property type="term" value="P:methylation"/>
    <property type="evidence" value="ECO:0007669"/>
    <property type="project" value="UniProtKB-KW"/>
</dbReference>
<dbReference type="InterPro" id="IPR029063">
    <property type="entry name" value="SAM-dependent_MTases_sf"/>
</dbReference>
<dbReference type="RefSeq" id="WP_105349528.1">
    <property type="nucleotide sequence ID" value="NZ_PUIA01000001.1"/>
</dbReference>
<evidence type="ECO:0000313" key="2">
    <source>
        <dbReference type="EMBL" id="PQO41821.1"/>
    </source>
</evidence>
<dbReference type="AlphaFoldDB" id="A0A2S8GC27"/>
<comment type="caution">
    <text evidence="2">The sequence shown here is derived from an EMBL/GenBank/DDBJ whole genome shotgun (WGS) entry which is preliminary data.</text>
</comment>
<feature type="domain" description="Methyltransferase type 12" evidence="1">
    <location>
        <begin position="59"/>
        <end position="157"/>
    </location>
</feature>
<proteinExistence type="predicted"/>
<dbReference type="EMBL" id="PUIA01000001">
    <property type="protein sequence ID" value="PQO41821.1"/>
    <property type="molecule type" value="Genomic_DNA"/>
</dbReference>
<dbReference type="Gene3D" id="3.40.50.150">
    <property type="entry name" value="Vaccinia Virus protein VP39"/>
    <property type="match status" value="1"/>
</dbReference>
<organism evidence="2 3">
    <name type="scientific">Blastopirellula marina</name>
    <dbReference type="NCBI Taxonomy" id="124"/>
    <lineage>
        <taxon>Bacteria</taxon>
        <taxon>Pseudomonadati</taxon>
        <taxon>Planctomycetota</taxon>
        <taxon>Planctomycetia</taxon>
        <taxon>Pirellulales</taxon>
        <taxon>Pirellulaceae</taxon>
        <taxon>Blastopirellula</taxon>
    </lineage>
</organism>
<dbReference type="InterPro" id="IPR013217">
    <property type="entry name" value="Methyltransf_12"/>
</dbReference>
<dbReference type="InterPro" id="IPR016584">
    <property type="entry name" value="MeTrfase_VrtF"/>
</dbReference>
<gene>
    <name evidence="2" type="ORF">C5Y96_00155</name>
</gene>